<dbReference type="VEuPathDB" id="ToxoDB:EAH_00036390"/>
<feature type="compositionally biased region" description="Basic and acidic residues" evidence="5">
    <location>
        <begin position="228"/>
        <end position="244"/>
    </location>
</feature>
<feature type="region of interest" description="Disordered" evidence="5">
    <location>
        <begin position="326"/>
        <end position="421"/>
    </location>
</feature>
<sequence length="451" mass="46524">MGREDFPSSTAFLLGGTEALQNPWLGILRYLSLFIFLVPVSLSLILDGAYCLQACLIQGDAAMMGKTKEETAPFGVQQEEIGGVDGLQQQQGSGAVSAAEAARGASASAPATPSAASAAAVAAAAAAATDPFASVEGTVRHSAAMRSFAEARGDSTFPSVHTPNLIPDLGQVDFVFIDKTGTLTGNDMTFSMCSVVGRIYGMAEYEDSLAPLETMRTRSDMLGCRDSQQQREDSREGDRSDASPRRHRTASSYRSSCSELTSERGKKDASSSSAAAAEPAATAAAAATDGDPATAAAAAAAARAAAAAAAAATAANRTHPSFSTAAEHSMLGDEQQRSPPSSSPRNSQTLEGWTRGGSRGGSGVYQPHDSGPLSCIRTIDDNSPRAPEGRSDGDARSRAREGASCLSSLSSASQSPVPVDDSLRIKPLKSMKKNIAFAVDNVVDSSPEESE</sequence>
<dbReference type="PROSITE" id="PS00154">
    <property type="entry name" value="ATPASE_E1_E2"/>
    <property type="match status" value="1"/>
</dbReference>
<evidence type="ECO:0000256" key="5">
    <source>
        <dbReference type="SAM" id="MobiDB-lite"/>
    </source>
</evidence>
<name>U6GVN8_EIMAC</name>
<keyword evidence="7" id="KW-1185">Reference proteome</keyword>
<dbReference type="PANTHER" id="PTHR24092">
    <property type="entry name" value="PROBABLE PHOSPHOLIPID-TRANSPORTING ATPASE"/>
    <property type="match status" value="1"/>
</dbReference>
<evidence type="ECO:0000256" key="4">
    <source>
        <dbReference type="ARBA" id="ARBA00023136"/>
    </source>
</evidence>
<dbReference type="Proteomes" id="UP000018050">
    <property type="component" value="Unassembled WGS sequence"/>
</dbReference>
<dbReference type="Gene3D" id="3.40.1110.10">
    <property type="entry name" value="Calcium-transporting ATPase, cytoplasmic domain N"/>
    <property type="match status" value="1"/>
</dbReference>
<dbReference type="GO" id="GO:0140326">
    <property type="term" value="F:ATPase-coupled intramembrane lipid transporter activity"/>
    <property type="evidence" value="ECO:0007669"/>
    <property type="project" value="TreeGrafter"/>
</dbReference>
<evidence type="ECO:0000313" key="7">
    <source>
        <dbReference type="Proteomes" id="UP000018050"/>
    </source>
</evidence>
<evidence type="ECO:0000313" key="6">
    <source>
        <dbReference type="EMBL" id="CDI83353.1"/>
    </source>
</evidence>
<dbReference type="InterPro" id="IPR018303">
    <property type="entry name" value="ATPase_P-typ_P_site"/>
</dbReference>
<accession>U6GVN8</accession>
<reference evidence="6" key="1">
    <citation type="submission" date="2013-10" db="EMBL/GenBank/DDBJ databases">
        <title>Genomic analysis of the causative agents of coccidiosis in chickens.</title>
        <authorList>
            <person name="Reid A.J."/>
            <person name="Blake D."/>
            <person name="Billington K."/>
            <person name="Browne H."/>
            <person name="Dunn M."/>
            <person name="Hung S."/>
            <person name="Kawahara F."/>
            <person name="Miranda-Saavedra D."/>
            <person name="Mourier T."/>
            <person name="Nagra H."/>
            <person name="Otto T.D."/>
            <person name="Rawlings N."/>
            <person name="Sanchez A."/>
            <person name="Sanders M."/>
            <person name="Subramaniam C."/>
            <person name="Tay Y."/>
            <person name="Dear P."/>
            <person name="Doerig C."/>
            <person name="Gruber A."/>
            <person name="Parkinson J."/>
            <person name="Shirley M."/>
            <person name="Wan K.L."/>
            <person name="Berriman M."/>
            <person name="Tomley F."/>
            <person name="Pain A."/>
        </authorList>
    </citation>
    <scope>NUCLEOTIDE SEQUENCE</scope>
    <source>
        <strain evidence="6">Houghton</strain>
    </source>
</reference>
<keyword evidence="3" id="KW-1133">Transmembrane helix</keyword>
<dbReference type="OrthoDB" id="354269at2759"/>
<reference evidence="6" key="2">
    <citation type="submission" date="2013-10" db="EMBL/GenBank/DDBJ databases">
        <authorList>
            <person name="Aslett M."/>
        </authorList>
    </citation>
    <scope>NUCLEOTIDE SEQUENCE</scope>
    <source>
        <strain evidence="6">Houghton</strain>
    </source>
</reference>
<feature type="compositionally biased region" description="Gly residues" evidence="5">
    <location>
        <begin position="354"/>
        <end position="363"/>
    </location>
</feature>
<feature type="compositionally biased region" description="Low complexity" evidence="5">
    <location>
        <begin position="337"/>
        <end position="348"/>
    </location>
</feature>
<feature type="compositionally biased region" description="Polar residues" evidence="5">
    <location>
        <begin position="250"/>
        <end position="260"/>
    </location>
</feature>
<dbReference type="GO" id="GO:0045332">
    <property type="term" value="P:phospholipid translocation"/>
    <property type="evidence" value="ECO:0007669"/>
    <property type="project" value="TreeGrafter"/>
</dbReference>
<keyword evidence="4" id="KW-0472">Membrane</keyword>
<dbReference type="EMBL" id="HG673401">
    <property type="protein sequence ID" value="CDI83353.1"/>
    <property type="molecule type" value="Genomic_DNA"/>
</dbReference>
<feature type="region of interest" description="Disordered" evidence="5">
    <location>
        <begin position="219"/>
        <end position="274"/>
    </location>
</feature>
<dbReference type="AlphaFoldDB" id="U6GVN8"/>
<evidence type="ECO:0000256" key="1">
    <source>
        <dbReference type="ARBA" id="ARBA00004370"/>
    </source>
</evidence>
<keyword evidence="2" id="KW-0812">Transmembrane</keyword>
<dbReference type="Gene3D" id="3.40.50.1000">
    <property type="entry name" value="HAD superfamily/HAD-like"/>
    <property type="match status" value="1"/>
</dbReference>
<comment type="subcellular location">
    <subcellularLocation>
        <location evidence="1">Membrane</location>
    </subcellularLocation>
</comment>
<dbReference type="RefSeq" id="XP_013247512.1">
    <property type="nucleotide sequence ID" value="XM_013392058.1"/>
</dbReference>
<protein>
    <submittedName>
        <fullName evidence="6">Uncharacterized protein</fullName>
    </submittedName>
</protein>
<feature type="compositionally biased region" description="Basic and acidic residues" evidence="5">
    <location>
        <begin position="378"/>
        <end position="401"/>
    </location>
</feature>
<proteinExistence type="predicted"/>
<dbReference type="InterPro" id="IPR023214">
    <property type="entry name" value="HAD_sf"/>
</dbReference>
<dbReference type="GeneID" id="25271709"/>
<evidence type="ECO:0000256" key="2">
    <source>
        <dbReference type="ARBA" id="ARBA00022692"/>
    </source>
</evidence>
<feature type="compositionally biased region" description="Low complexity" evidence="5">
    <location>
        <begin position="403"/>
        <end position="415"/>
    </location>
</feature>
<gene>
    <name evidence="6" type="ORF">EAH_00036390</name>
</gene>
<dbReference type="GO" id="GO:0000166">
    <property type="term" value="F:nucleotide binding"/>
    <property type="evidence" value="ECO:0007669"/>
    <property type="project" value="InterPro"/>
</dbReference>
<evidence type="ECO:0000256" key="3">
    <source>
        <dbReference type="ARBA" id="ARBA00022989"/>
    </source>
</evidence>
<organism evidence="6 7">
    <name type="scientific">Eimeria acervulina</name>
    <name type="common">Coccidian parasite</name>
    <dbReference type="NCBI Taxonomy" id="5801"/>
    <lineage>
        <taxon>Eukaryota</taxon>
        <taxon>Sar</taxon>
        <taxon>Alveolata</taxon>
        <taxon>Apicomplexa</taxon>
        <taxon>Conoidasida</taxon>
        <taxon>Coccidia</taxon>
        <taxon>Eucoccidiorida</taxon>
        <taxon>Eimeriorina</taxon>
        <taxon>Eimeriidae</taxon>
        <taxon>Eimeria</taxon>
    </lineage>
</organism>
<dbReference type="InterPro" id="IPR023299">
    <property type="entry name" value="ATPase_P-typ_cyto_dom_N"/>
</dbReference>
<dbReference type="GO" id="GO:0005886">
    <property type="term" value="C:plasma membrane"/>
    <property type="evidence" value="ECO:0007669"/>
    <property type="project" value="TreeGrafter"/>
</dbReference>